<organism evidence="1 2">
    <name type="scientific">Planktothrix agardhii CCAP 1459/11A</name>
    <dbReference type="NCBI Taxonomy" id="282420"/>
    <lineage>
        <taxon>Bacteria</taxon>
        <taxon>Bacillati</taxon>
        <taxon>Cyanobacteriota</taxon>
        <taxon>Cyanophyceae</taxon>
        <taxon>Oscillatoriophycideae</taxon>
        <taxon>Oscillatoriales</taxon>
        <taxon>Microcoleaceae</taxon>
        <taxon>Planktothrix</taxon>
    </lineage>
</organism>
<sequence length="43" mass="4913">MMHLVVDANILVSELLKQREKSYMNEQVNVDNFFVSLCLGGNI</sequence>
<name>A0A4P5ZG86_PLAAG</name>
<gene>
    <name evidence="1" type="ORF">PA905_23880</name>
</gene>
<dbReference type="Proteomes" id="UP000299794">
    <property type="component" value="Unassembled WGS sequence"/>
</dbReference>
<protein>
    <submittedName>
        <fullName evidence="1">Uncharacterized protein</fullName>
    </submittedName>
</protein>
<dbReference type="EMBL" id="BJCD01000044">
    <property type="protein sequence ID" value="GDZ94433.1"/>
    <property type="molecule type" value="Genomic_DNA"/>
</dbReference>
<accession>A0A4P5ZG86</accession>
<evidence type="ECO:0000313" key="1">
    <source>
        <dbReference type="EMBL" id="GDZ94433.1"/>
    </source>
</evidence>
<proteinExistence type="predicted"/>
<comment type="caution">
    <text evidence="1">The sequence shown here is derived from an EMBL/GenBank/DDBJ whole genome shotgun (WGS) entry which is preliminary data.</text>
</comment>
<reference evidence="2" key="1">
    <citation type="submission" date="2019-02" db="EMBL/GenBank/DDBJ databases">
        <title>Draft genome sequence of Planktothrix agardhii NIES-905.</title>
        <authorList>
            <person name="Yamaguchi H."/>
            <person name="Suzuki S."/>
            <person name="Kawachi M."/>
        </authorList>
    </citation>
    <scope>NUCLEOTIDE SEQUENCE [LARGE SCALE GENOMIC DNA]</scope>
    <source>
        <strain evidence="2">CCAP 1459/11A</strain>
    </source>
</reference>
<evidence type="ECO:0000313" key="2">
    <source>
        <dbReference type="Proteomes" id="UP000299794"/>
    </source>
</evidence>
<dbReference type="AlphaFoldDB" id="A0A4P5ZG86"/>